<dbReference type="Pfam" id="PF03413">
    <property type="entry name" value="PepSY"/>
    <property type="match status" value="1"/>
</dbReference>
<dbReference type="EMBL" id="AP013066">
    <property type="protein sequence ID" value="BAN34707.1"/>
    <property type="molecule type" value="Genomic_DNA"/>
</dbReference>
<dbReference type="KEGG" id="sdr:SCD_n00866"/>
<feature type="chain" id="PRO_5004546536" evidence="1">
    <location>
        <begin position="24"/>
        <end position="110"/>
    </location>
</feature>
<dbReference type="STRING" id="1163617.SCD_n00866"/>
<dbReference type="RefSeq" id="WP_009206345.1">
    <property type="nucleotide sequence ID" value="NC_022357.1"/>
</dbReference>
<name>S6B223_SULDS</name>
<feature type="domain" description="PepSY" evidence="2">
    <location>
        <begin position="38"/>
        <end position="94"/>
    </location>
</feature>
<dbReference type="eggNOG" id="COG3212">
    <property type="taxonomic scope" value="Bacteria"/>
</dbReference>
<organism evidence="3 4">
    <name type="scientific">Sulfuricella denitrificans (strain DSM 22764 / NBRC 105220 / skB26)</name>
    <dbReference type="NCBI Taxonomy" id="1163617"/>
    <lineage>
        <taxon>Bacteria</taxon>
        <taxon>Pseudomonadati</taxon>
        <taxon>Pseudomonadota</taxon>
        <taxon>Betaproteobacteria</taxon>
        <taxon>Nitrosomonadales</taxon>
        <taxon>Sulfuricellaceae</taxon>
        <taxon>Sulfuricella</taxon>
    </lineage>
</organism>
<keyword evidence="4" id="KW-1185">Reference proteome</keyword>
<accession>S6B223</accession>
<dbReference type="HOGENOM" id="CLU_173389_0_0_4"/>
<gene>
    <name evidence="3" type="ORF">SCD_n00866</name>
</gene>
<evidence type="ECO:0000313" key="3">
    <source>
        <dbReference type="EMBL" id="BAN34707.1"/>
    </source>
</evidence>
<proteinExistence type="predicted"/>
<dbReference type="InterPro" id="IPR025711">
    <property type="entry name" value="PepSY"/>
</dbReference>
<dbReference type="Gene3D" id="3.10.450.40">
    <property type="match status" value="1"/>
</dbReference>
<reference evidence="3 4" key="1">
    <citation type="journal article" date="2012" name="Appl. Environ. Microbiol.">
        <title>Draft genome sequence of a psychrotolerant sulfur-oxidizing bacterium, Sulfuricella denitrificans skB26, and proteomic insights into cold adaptation.</title>
        <authorList>
            <person name="Watanabe T."/>
            <person name="Kojima H."/>
            <person name="Fukui M."/>
        </authorList>
    </citation>
    <scope>NUCLEOTIDE SEQUENCE [LARGE SCALE GENOMIC DNA]</scope>
    <source>
        <strain evidence="4">skB26</strain>
    </source>
</reference>
<protein>
    <submittedName>
        <fullName evidence="3">Propeptide PepSY and peptidase M4</fullName>
    </submittedName>
</protein>
<sequence>MKRKFYLTALAALSATAIGTAYAAKAIENDALAIETAKISLTQAVTVAEQQIGGKASRAEYEKHKGQWIFDVEVVNGKKVMDVKVDPMSGKVIAATEDKADHDDDHDQAD</sequence>
<evidence type="ECO:0000256" key="1">
    <source>
        <dbReference type="SAM" id="SignalP"/>
    </source>
</evidence>
<evidence type="ECO:0000313" key="4">
    <source>
        <dbReference type="Proteomes" id="UP000015559"/>
    </source>
</evidence>
<dbReference type="AlphaFoldDB" id="S6B223"/>
<dbReference type="OrthoDB" id="8724619at2"/>
<feature type="signal peptide" evidence="1">
    <location>
        <begin position="1"/>
        <end position="23"/>
    </location>
</feature>
<evidence type="ECO:0000259" key="2">
    <source>
        <dbReference type="Pfam" id="PF03413"/>
    </source>
</evidence>
<keyword evidence="1" id="KW-0732">Signal</keyword>
<dbReference type="Proteomes" id="UP000015559">
    <property type="component" value="Chromosome"/>
</dbReference>